<sequence length="789" mass="90985">MKIFNLLLLILFTLAIYSQYIHANEDDVTPHTGRKGLTQERIEHFEKIIKENKEKTQLKPQLKVVKRTKPLIPKFPIEEESHSAAIDHNGEVTDDSFVDPLHDDNNEDSNYSSNYIEPVSSDIENQTDIETTDDETNVIEMKDIQQSRILDDEISNDIDQNVQDEETKSFGSDVPLSLDTTTDLSDTNQENPSENVPVSSLNLTKSQKKKLEKERLKLEKKEKELKKQKEKERLKLDKKEKKKEKEEKKRLEIEKKKQLKNEKKNKNKSKNEGSGETSIESPKEKKSSCFSKKKKQDYVQVESHDSLEEKLSSQEVVPEDINDEVSTVASENEVFDNISSIDEGEQTEAEDDIKVEKPENQFEFDEEEDSEIKARILAGNESDFKTERISSEEILQDSDSDYLEGDEYQEDLNGKYRFSQESEDLITKEKAVKPLEGIEIEGISEGEDEDTSNVSDIPVVSNYSLDHEEEKDEENKNEDSDIQELSSGIELSNDNDNDIMSNNEIEVLNSADDDDDDDDVNEIIVEEEKKVDEDFTNKDSKLDERRSNNKVKSFFGKIKSFFKKKPSSVKLGCKKPNCIKRLSKNDEPKYSSDFIPRIYLLSRSIPKENFYRVPEIISSLRSESNRLVFAYQLIDGSLVPSSALALNSKSFIVRRWGKNVQSKLRKLRSEFDSLKTRLSSMYHEGVIKGEYELFIEEMDDLTIMLYLLAKEFPSKNHFANIAKDILRYPEVVSTPGERLVSMFRKSKISKCSKKTSEPKPERSESDKLAIKTLRKRMKFIKMRLNSLGK</sequence>
<gene>
    <name evidence="3" type="ORF">CHUDEA6_3920</name>
    <name evidence="4" type="ORF">GY17_00000409</name>
</gene>
<feature type="compositionally biased region" description="Acidic residues" evidence="1">
    <location>
        <begin position="438"/>
        <end position="451"/>
    </location>
</feature>
<accession>A0A0S4THB1</accession>
<organism evidence="3">
    <name type="scientific">Cryptosporidium hominis</name>
    <dbReference type="NCBI Taxonomy" id="237895"/>
    <lineage>
        <taxon>Eukaryota</taxon>
        <taxon>Sar</taxon>
        <taxon>Alveolata</taxon>
        <taxon>Apicomplexa</taxon>
        <taxon>Conoidasida</taxon>
        <taxon>Coccidia</taxon>
        <taxon>Eucoccidiorida</taxon>
        <taxon>Eimeriorina</taxon>
        <taxon>Cryptosporidiidae</taxon>
        <taxon>Cryptosporidium</taxon>
    </lineage>
</organism>
<feature type="compositionally biased region" description="Polar residues" evidence="1">
    <location>
        <begin position="188"/>
        <end position="205"/>
    </location>
</feature>
<feature type="compositionally biased region" description="Basic and acidic residues" evidence="1">
    <location>
        <begin position="302"/>
        <end position="312"/>
    </location>
</feature>
<feature type="region of interest" description="Disordered" evidence="1">
    <location>
        <begin position="79"/>
        <end position="139"/>
    </location>
</feature>
<feature type="compositionally biased region" description="Low complexity" evidence="1">
    <location>
        <begin position="176"/>
        <end position="187"/>
    </location>
</feature>
<feature type="compositionally biased region" description="Basic and acidic residues" evidence="1">
    <location>
        <begin position="382"/>
        <end position="391"/>
    </location>
</feature>
<evidence type="ECO:0000256" key="2">
    <source>
        <dbReference type="SAM" id="SignalP"/>
    </source>
</evidence>
<dbReference type="VEuPathDB" id="CryptoDB:CHUDEA6_3920"/>
<dbReference type="AlphaFoldDB" id="A0A0S4THB1"/>
<feature type="compositionally biased region" description="Basic and acidic residues" evidence="1">
    <location>
        <begin position="209"/>
        <end position="273"/>
    </location>
</feature>
<dbReference type="VEuPathDB" id="CryptoDB:GY17_00000409"/>
<dbReference type="EMBL" id="JTAI01000007">
    <property type="protein sequence ID" value="PPS97802.1"/>
    <property type="molecule type" value="Genomic_DNA"/>
</dbReference>
<dbReference type="Proteomes" id="UP000199752">
    <property type="component" value="Chromosome 6"/>
</dbReference>
<feature type="chain" id="PRO_5006627810" evidence="2">
    <location>
        <begin position="24"/>
        <end position="789"/>
    </location>
</feature>
<dbReference type="Proteomes" id="UP001429100">
    <property type="component" value="Unassembled WGS sequence"/>
</dbReference>
<feature type="compositionally biased region" description="Acidic residues" evidence="1">
    <location>
        <begin position="342"/>
        <end position="351"/>
    </location>
</feature>
<feature type="compositionally biased region" description="Acidic residues" evidence="1">
    <location>
        <begin position="394"/>
        <end position="410"/>
    </location>
</feature>
<feature type="compositionally biased region" description="Acidic residues" evidence="1">
    <location>
        <begin position="125"/>
        <end position="137"/>
    </location>
</feature>
<dbReference type="VEuPathDB" id="CryptoDB:ChTU502y2012_316g0080"/>
<protein>
    <submittedName>
        <fullName evidence="4">Uncharacterized protein with Tetratricopeptide-like helical</fullName>
    </submittedName>
</protein>
<keyword evidence="2" id="KW-0732">Signal</keyword>
<proteinExistence type="predicted"/>
<evidence type="ECO:0000313" key="4">
    <source>
        <dbReference type="EMBL" id="PPS97802.1"/>
    </source>
</evidence>
<evidence type="ECO:0000313" key="3">
    <source>
        <dbReference type="EMBL" id="CUV06817.1"/>
    </source>
</evidence>
<dbReference type="VEuPathDB" id="CryptoDB:Chro.60448"/>
<evidence type="ECO:0000256" key="1">
    <source>
        <dbReference type="SAM" id="MobiDB-lite"/>
    </source>
</evidence>
<name>A0A0S4THB1_CRYHO</name>
<feature type="region of interest" description="Disordered" evidence="1">
    <location>
        <begin position="165"/>
        <end position="499"/>
    </location>
</feature>
<keyword evidence="5" id="KW-1185">Reference proteome</keyword>
<reference evidence="4 5" key="1">
    <citation type="submission" date="2014-11" db="EMBL/GenBank/DDBJ databases">
        <title>Comparative genomic analysis of Cryptosporidium hominis reveals occurrence of genetic recombination in virulent subtypes.</title>
        <authorList>
            <person name="Guo Y."/>
            <person name="Tang K."/>
            <person name="Frace M."/>
            <person name="Li N."/>
            <person name="Roellig D.M."/>
            <person name="Sammons S."/>
            <person name="Knipe K."/>
            <person name="Rowe L."/>
            <person name="Feng Y."/>
            <person name="Xiao L."/>
        </authorList>
    </citation>
    <scope>NUCLEOTIDE SEQUENCE [LARGE SCALE GENOMIC DNA]</scope>
    <source>
        <strain evidence="4">30976</strain>
    </source>
</reference>
<feature type="signal peptide" evidence="2">
    <location>
        <begin position="1"/>
        <end position="23"/>
    </location>
</feature>
<reference evidence="3" key="2">
    <citation type="submission" date="2015-08" db="EMBL/GenBank/DDBJ databases">
        <authorList>
            <person name="Babu N.S."/>
            <person name="Beckwith C.J."/>
            <person name="Beseler K.G."/>
            <person name="Brison A."/>
            <person name="Carone J.V."/>
            <person name="Caskin T.P."/>
            <person name="Diamond M."/>
            <person name="Durham M.E."/>
            <person name="Foxe J.M."/>
            <person name="Go M."/>
            <person name="Henderson B.A."/>
            <person name="Jones I.B."/>
            <person name="McGettigan J.A."/>
            <person name="Micheletti S.J."/>
            <person name="Nasrallah M.E."/>
            <person name="Ortiz D."/>
            <person name="Piller C.R."/>
            <person name="Privatt S.R."/>
            <person name="Schneider S.L."/>
            <person name="Sharp S."/>
            <person name="Smith T.C."/>
            <person name="Stanton J.D."/>
            <person name="Ullery H.E."/>
            <person name="Wilson R.J."/>
            <person name="Serrano M.G."/>
            <person name="Buck G."/>
            <person name="Lee V."/>
            <person name="Wang Y."/>
            <person name="Carvalho R."/>
            <person name="Voegtly L."/>
            <person name="Shi R."/>
            <person name="Duckworth R."/>
            <person name="Johnson A."/>
            <person name="Loviza R."/>
            <person name="Walstead R."/>
            <person name="Shah Z."/>
            <person name="Kiflezghi M."/>
            <person name="Wade K."/>
            <person name="Ball S.L."/>
            <person name="Bradley K.W."/>
            <person name="Asai D.J."/>
            <person name="Bowman C.A."/>
            <person name="Russell D.A."/>
            <person name="Pope W.H."/>
            <person name="Jacobs-Sera D."/>
            <person name="Hendrix R.W."/>
            <person name="Hatfull G.F."/>
        </authorList>
    </citation>
    <scope>NUCLEOTIDE SEQUENCE [LARGE SCALE GENOMIC DNA]</scope>
</reference>
<feature type="compositionally biased region" description="Basic and acidic residues" evidence="1">
    <location>
        <begin position="412"/>
        <end position="433"/>
    </location>
</feature>
<feature type="compositionally biased region" description="Basic and acidic residues" evidence="1">
    <location>
        <begin position="465"/>
        <end position="479"/>
    </location>
</feature>
<reference evidence="4 5" key="3">
    <citation type="submission" date="2017-10" db="EMBL/GenBank/DDBJ databases">
        <title>Consistent, comparative and evidence-based genome annotation and re-annotation for the closely-related species, Cryptosporidium parvum, C. hominis and C. tyzzeri.</title>
        <authorList>
            <person name="Baptista R.P."/>
            <person name="Li Y."/>
            <person name="Sateriale A."/>
            <person name="Striepen B."/>
            <person name="Kissinger J.C."/>
        </authorList>
    </citation>
    <scope>NUCLEOTIDE SEQUENCE [LARGE SCALE GENOMIC DNA]</scope>
    <source>
        <strain evidence="4">30976</strain>
    </source>
</reference>
<evidence type="ECO:0000313" key="5">
    <source>
        <dbReference type="Proteomes" id="UP001429100"/>
    </source>
</evidence>
<dbReference type="EMBL" id="LN877952">
    <property type="protein sequence ID" value="CUV06817.1"/>
    <property type="molecule type" value="Genomic_DNA"/>
</dbReference>